<dbReference type="OrthoDB" id="10062605at2759"/>
<sequence>MFTLQRRMQVEERARNVAEENIQQELEECQAALQRLGLSCVDPKRKELVRQLQQSLTVLAGSVERATSAAEKLGAVHQEARMSQAAEVMVQHVENLKRHHLREHTELEEMKRLIQQNSRNRQLAENRDDGEQRLKLPLMRTFQQVSARRRVSIAVIPKQLTLFPSPESGRAPEGEAAKAAWESSPSTERETCCLQEDSTDGYFILRSDSSNSLHRSQPQADRIECEGDRGRYAEGSEPELWRRGSASKPMKEGPDGASDSGGLTEELEQFSLTSPASGKEIPRPWVFLPQHYWLFLWLLFLGLTCLVLMRILELQKQQPARTPNS</sequence>
<keyword evidence="3" id="KW-0963">Cytoplasm</keyword>
<comment type="caution">
    <text evidence="11">The sequence shown here is derived from an EMBL/GenBank/DDBJ whole genome shotgun (WGS) entry which is preliminary data.</text>
</comment>
<reference evidence="11 12" key="1">
    <citation type="submission" date="2019-04" db="EMBL/GenBank/DDBJ databases">
        <title>Draft genome of the big-headed turtle Platysternon megacephalum.</title>
        <authorList>
            <person name="Gong S."/>
        </authorList>
    </citation>
    <scope>NUCLEOTIDE SEQUENCE [LARGE SCALE GENOMIC DNA]</scope>
    <source>
        <strain evidence="11">DO16091913</strain>
        <tissue evidence="11">Muscle</tissue>
    </source>
</reference>
<dbReference type="Pfam" id="PF05781">
    <property type="entry name" value="MRVI1"/>
    <property type="match status" value="1"/>
</dbReference>
<organism evidence="11 12">
    <name type="scientific">Platysternon megacephalum</name>
    <name type="common">big-headed turtle</name>
    <dbReference type="NCBI Taxonomy" id="55544"/>
    <lineage>
        <taxon>Eukaryota</taxon>
        <taxon>Metazoa</taxon>
        <taxon>Chordata</taxon>
        <taxon>Craniata</taxon>
        <taxon>Vertebrata</taxon>
        <taxon>Euteleostomi</taxon>
        <taxon>Archelosauria</taxon>
        <taxon>Testudinata</taxon>
        <taxon>Testudines</taxon>
        <taxon>Cryptodira</taxon>
        <taxon>Durocryptodira</taxon>
        <taxon>Testudinoidea</taxon>
        <taxon>Platysternidae</taxon>
        <taxon>Platysternon</taxon>
    </lineage>
</organism>
<feature type="region of interest" description="Disordered" evidence="9">
    <location>
        <begin position="210"/>
        <end position="262"/>
    </location>
</feature>
<dbReference type="InterPro" id="IPR008677">
    <property type="entry name" value="MRVI1"/>
</dbReference>
<keyword evidence="5 10" id="KW-1133">Transmembrane helix</keyword>
<reference evidence="11 12" key="2">
    <citation type="submission" date="2019-04" db="EMBL/GenBank/DDBJ databases">
        <title>The genome sequence of big-headed turtle.</title>
        <authorList>
            <person name="Gong S."/>
        </authorList>
    </citation>
    <scope>NUCLEOTIDE SEQUENCE [LARGE SCALE GENOMIC DNA]</scope>
    <source>
        <strain evidence="11">DO16091913</strain>
        <tissue evidence="11">Muscle</tissue>
    </source>
</reference>
<dbReference type="AlphaFoldDB" id="A0A4D9E972"/>
<evidence type="ECO:0000256" key="8">
    <source>
        <dbReference type="SAM" id="Coils"/>
    </source>
</evidence>
<evidence type="ECO:0000256" key="4">
    <source>
        <dbReference type="ARBA" id="ARBA00022692"/>
    </source>
</evidence>
<feature type="region of interest" description="Disordered" evidence="9">
    <location>
        <begin position="164"/>
        <end position="191"/>
    </location>
</feature>
<dbReference type="STRING" id="55544.A0A4D9E972"/>
<accession>A0A4D9E972</accession>
<keyword evidence="7 10" id="KW-0472">Membrane</keyword>
<evidence type="ECO:0000313" key="12">
    <source>
        <dbReference type="Proteomes" id="UP000297703"/>
    </source>
</evidence>
<evidence type="ECO:0000256" key="5">
    <source>
        <dbReference type="ARBA" id="ARBA00022989"/>
    </source>
</evidence>
<proteinExistence type="predicted"/>
<dbReference type="PANTHER" id="PTHR15352">
    <property type="entry name" value="LYMPHOID-RESTRICTED MEMBRANE PROTEIN, JAW1"/>
    <property type="match status" value="1"/>
</dbReference>
<evidence type="ECO:0000256" key="2">
    <source>
        <dbReference type="ARBA" id="ARBA00004496"/>
    </source>
</evidence>
<evidence type="ECO:0000256" key="1">
    <source>
        <dbReference type="ARBA" id="ARBA00004167"/>
    </source>
</evidence>
<keyword evidence="6 8" id="KW-0175">Coiled coil</keyword>
<protein>
    <submittedName>
        <fullName evidence="11">Lymphoid-restricted membrane protein</fullName>
    </submittedName>
</protein>
<evidence type="ECO:0000256" key="7">
    <source>
        <dbReference type="ARBA" id="ARBA00023136"/>
    </source>
</evidence>
<evidence type="ECO:0000256" key="9">
    <source>
        <dbReference type="SAM" id="MobiDB-lite"/>
    </source>
</evidence>
<evidence type="ECO:0000256" key="3">
    <source>
        <dbReference type="ARBA" id="ARBA00022490"/>
    </source>
</evidence>
<gene>
    <name evidence="11" type="ORF">DR999_PMT13801</name>
</gene>
<dbReference type="EMBL" id="QXTE01000152">
    <property type="protein sequence ID" value="TFK03773.1"/>
    <property type="molecule type" value="Genomic_DNA"/>
</dbReference>
<evidence type="ECO:0000256" key="10">
    <source>
        <dbReference type="SAM" id="Phobius"/>
    </source>
</evidence>
<evidence type="ECO:0000256" key="6">
    <source>
        <dbReference type="ARBA" id="ARBA00023054"/>
    </source>
</evidence>
<keyword evidence="12" id="KW-1185">Reference proteome</keyword>
<dbReference type="PANTHER" id="PTHR15352:SF5">
    <property type="entry name" value="LYMPHOID-RESTRICTED MEMBRANE PROTEIN-LIKE"/>
    <property type="match status" value="1"/>
</dbReference>
<feature type="compositionally biased region" description="Polar residues" evidence="9">
    <location>
        <begin position="210"/>
        <end position="219"/>
    </location>
</feature>
<dbReference type="Proteomes" id="UP000297703">
    <property type="component" value="Unassembled WGS sequence"/>
</dbReference>
<feature type="transmembrane region" description="Helical" evidence="10">
    <location>
        <begin position="292"/>
        <end position="312"/>
    </location>
</feature>
<feature type="coiled-coil region" evidence="8">
    <location>
        <begin position="7"/>
        <end position="39"/>
    </location>
</feature>
<feature type="compositionally biased region" description="Basic and acidic residues" evidence="9">
    <location>
        <begin position="221"/>
        <end position="242"/>
    </location>
</feature>
<name>A0A4D9E972_9SAUR</name>
<keyword evidence="4 10" id="KW-0812">Transmembrane</keyword>
<dbReference type="GO" id="GO:0005789">
    <property type="term" value="C:endoplasmic reticulum membrane"/>
    <property type="evidence" value="ECO:0007669"/>
    <property type="project" value="TreeGrafter"/>
</dbReference>
<evidence type="ECO:0000313" key="11">
    <source>
        <dbReference type="EMBL" id="TFK03773.1"/>
    </source>
</evidence>
<comment type="subcellular location">
    <subcellularLocation>
        <location evidence="2">Cytoplasm</location>
    </subcellularLocation>
    <subcellularLocation>
        <location evidence="1">Membrane</location>
        <topology evidence="1">Single-pass membrane protein</topology>
    </subcellularLocation>
</comment>